<dbReference type="KEGG" id="ncv:NCAV_1558"/>
<organism evidence="4 5">
    <name type="scientific">Candidatus Nitrosocaldus cavascurensis</name>
    <dbReference type="NCBI Taxonomy" id="2058097"/>
    <lineage>
        <taxon>Archaea</taxon>
        <taxon>Nitrososphaerota</taxon>
        <taxon>Nitrososphaeria</taxon>
        <taxon>Candidatus Nitrosocaldales</taxon>
        <taxon>Candidatus Nitrosocaldaceae</taxon>
        <taxon>Candidatus Nitrosocaldus</taxon>
    </lineage>
</organism>
<accession>A0A2K5ASV2</accession>
<dbReference type="GO" id="GO:0016301">
    <property type="term" value="F:kinase activity"/>
    <property type="evidence" value="ECO:0007669"/>
    <property type="project" value="UniProtKB-KW"/>
</dbReference>
<dbReference type="AlphaFoldDB" id="A0A2K5ASV2"/>
<proteinExistence type="predicted"/>
<dbReference type="InterPro" id="IPR011611">
    <property type="entry name" value="PfkB_dom"/>
</dbReference>
<dbReference type="Proteomes" id="UP000236248">
    <property type="component" value="Chromosome NCAV"/>
</dbReference>
<evidence type="ECO:0000313" key="5">
    <source>
        <dbReference type="Proteomes" id="UP000236248"/>
    </source>
</evidence>
<dbReference type="EMBL" id="LT981265">
    <property type="protein sequence ID" value="SPC34723.1"/>
    <property type="molecule type" value="Genomic_DNA"/>
</dbReference>
<keyword evidence="2" id="KW-0418">Kinase</keyword>
<dbReference type="PROSITE" id="PS00584">
    <property type="entry name" value="PFKB_KINASES_2"/>
    <property type="match status" value="1"/>
</dbReference>
<feature type="domain" description="Carbohydrate kinase PfkB" evidence="3">
    <location>
        <begin position="51"/>
        <end position="154"/>
    </location>
</feature>
<gene>
    <name evidence="4" type="ORF">NCAV_1558</name>
</gene>
<dbReference type="Gene3D" id="3.40.1190.20">
    <property type="match status" value="1"/>
</dbReference>
<evidence type="ECO:0000256" key="2">
    <source>
        <dbReference type="ARBA" id="ARBA00022777"/>
    </source>
</evidence>
<reference evidence="5" key="1">
    <citation type="submission" date="2018-01" db="EMBL/GenBank/DDBJ databases">
        <authorList>
            <person name="Kerou L M."/>
        </authorList>
    </citation>
    <scope>NUCLEOTIDE SEQUENCE [LARGE SCALE GENOMIC DNA]</scope>
    <source>
        <strain evidence="5">SCU2</strain>
    </source>
</reference>
<evidence type="ECO:0000259" key="3">
    <source>
        <dbReference type="Pfam" id="PF00294"/>
    </source>
</evidence>
<keyword evidence="5" id="KW-1185">Reference proteome</keyword>
<dbReference type="SUPFAM" id="SSF53613">
    <property type="entry name" value="Ribokinase-like"/>
    <property type="match status" value="1"/>
</dbReference>
<evidence type="ECO:0000256" key="1">
    <source>
        <dbReference type="ARBA" id="ARBA00022679"/>
    </source>
</evidence>
<protein>
    <recommendedName>
        <fullName evidence="3">Carbohydrate kinase PfkB domain-containing protein</fullName>
    </recommendedName>
</protein>
<dbReference type="InterPro" id="IPR029056">
    <property type="entry name" value="Ribokinase-like"/>
</dbReference>
<dbReference type="InterPro" id="IPR002173">
    <property type="entry name" value="Carboh/pur_kinase_PfkB_CS"/>
</dbReference>
<dbReference type="Pfam" id="PF00294">
    <property type="entry name" value="PfkB"/>
    <property type="match status" value="1"/>
</dbReference>
<sequence length="182" mass="19635">MINEISMDAMRALSGSSGFTFLDPQGMLRRVDSRDGSISLMGSSNLKELRIDAIKVDLDEAYALTGMHGYSSLNILGKYSDTVILSMDNRVLMRSRGKVYELTTDIIASRDSTGAGDIFAGAYTSAYVSNRDVVWALCYGVAAAYIALASGGLGLDKVPCNSKDVEDHAYMLLERVHSLAVS</sequence>
<evidence type="ECO:0000313" key="4">
    <source>
        <dbReference type="EMBL" id="SPC34723.1"/>
    </source>
</evidence>
<keyword evidence="1" id="KW-0808">Transferase</keyword>
<name>A0A2K5ASV2_9ARCH</name>